<evidence type="ECO:0000313" key="1">
    <source>
        <dbReference type="EMBL" id="KAJ1172677.1"/>
    </source>
</evidence>
<accession>A0AAV7T862</accession>
<dbReference type="EMBL" id="JANPWB010000007">
    <property type="protein sequence ID" value="KAJ1172677.1"/>
    <property type="molecule type" value="Genomic_DNA"/>
</dbReference>
<comment type="caution">
    <text evidence="1">The sequence shown here is derived from an EMBL/GenBank/DDBJ whole genome shotgun (WGS) entry which is preliminary data.</text>
</comment>
<reference evidence="1" key="1">
    <citation type="journal article" date="2022" name="bioRxiv">
        <title>Sequencing and chromosome-scale assembly of the giantPleurodeles waltlgenome.</title>
        <authorList>
            <person name="Brown T."/>
            <person name="Elewa A."/>
            <person name="Iarovenko S."/>
            <person name="Subramanian E."/>
            <person name="Araus A.J."/>
            <person name="Petzold A."/>
            <person name="Susuki M."/>
            <person name="Suzuki K.-i.T."/>
            <person name="Hayashi T."/>
            <person name="Toyoda A."/>
            <person name="Oliveira C."/>
            <person name="Osipova E."/>
            <person name="Leigh N.D."/>
            <person name="Simon A."/>
            <person name="Yun M.H."/>
        </authorList>
    </citation>
    <scope>NUCLEOTIDE SEQUENCE</scope>
    <source>
        <strain evidence="1">20211129_DDA</strain>
        <tissue evidence="1">Liver</tissue>
    </source>
</reference>
<gene>
    <name evidence="1" type="ORF">NDU88_004521</name>
</gene>
<protein>
    <submittedName>
        <fullName evidence="1">Uncharacterized protein</fullName>
    </submittedName>
</protein>
<dbReference type="AlphaFoldDB" id="A0AAV7T862"/>
<proteinExistence type="predicted"/>
<evidence type="ECO:0000313" key="2">
    <source>
        <dbReference type="Proteomes" id="UP001066276"/>
    </source>
</evidence>
<keyword evidence="2" id="KW-1185">Reference proteome</keyword>
<name>A0AAV7T862_PLEWA</name>
<sequence>MQLHVTCQCRSLVGVRTSPSNRHRSSLDCTRSSSRVLHEPTVETRSLGVVFSSPEACVQLTVAYVQLVFSSPGACVQFTYGLCSAHLGLVFSSPEAYVQLTGSCVYLT</sequence>
<organism evidence="1 2">
    <name type="scientific">Pleurodeles waltl</name>
    <name type="common">Iberian ribbed newt</name>
    <dbReference type="NCBI Taxonomy" id="8319"/>
    <lineage>
        <taxon>Eukaryota</taxon>
        <taxon>Metazoa</taxon>
        <taxon>Chordata</taxon>
        <taxon>Craniata</taxon>
        <taxon>Vertebrata</taxon>
        <taxon>Euteleostomi</taxon>
        <taxon>Amphibia</taxon>
        <taxon>Batrachia</taxon>
        <taxon>Caudata</taxon>
        <taxon>Salamandroidea</taxon>
        <taxon>Salamandridae</taxon>
        <taxon>Pleurodelinae</taxon>
        <taxon>Pleurodeles</taxon>
    </lineage>
</organism>
<dbReference type="Proteomes" id="UP001066276">
    <property type="component" value="Chromosome 4_1"/>
</dbReference>